<evidence type="ECO:0000256" key="1">
    <source>
        <dbReference type="SAM" id="SignalP"/>
    </source>
</evidence>
<keyword evidence="1" id="KW-0732">Signal</keyword>
<protein>
    <submittedName>
        <fullName evidence="2">Uncharacterized protein</fullName>
    </submittedName>
</protein>
<proteinExistence type="predicted"/>
<name>A0A7R9WV40_9STRA</name>
<sequence>MMFRNNRSFAVAIFACMLMLLMAPAVDSQSGQQGRQEADARLFIASSKTCTQIVDQSKFEGDCCALNVTDAGGCILNVVNGRCKVTGGVWTLEYISTFDSGGATCPPGEVPSGAITDFPTSAPGDDGSAASTNHGIVAMLGAAMAGAALSL</sequence>
<dbReference type="EMBL" id="HBEF01013946">
    <property type="protein sequence ID" value="CAD8336602.1"/>
    <property type="molecule type" value="Transcribed_RNA"/>
</dbReference>
<gene>
    <name evidence="2" type="ORF">CAUS1442_LOCUS8730</name>
</gene>
<reference evidence="2" key="1">
    <citation type="submission" date="2021-01" db="EMBL/GenBank/DDBJ databases">
        <authorList>
            <person name="Corre E."/>
            <person name="Pelletier E."/>
            <person name="Niang G."/>
            <person name="Scheremetjew M."/>
            <person name="Finn R."/>
            <person name="Kale V."/>
            <person name="Holt S."/>
            <person name="Cochrane G."/>
            <person name="Meng A."/>
            <person name="Brown T."/>
            <person name="Cohen L."/>
        </authorList>
    </citation>
    <scope>NUCLEOTIDE SEQUENCE</scope>
    <source>
        <strain evidence="2">CCMP3328</strain>
    </source>
</reference>
<evidence type="ECO:0000313" key="2">
    <source>
        <dbReference type="EMBL" id="CAD8336602.1"/>
    </source>
</evidence>
<feature type="signal peptide" evidence="1">
    <location>
        <begin position="1"/>
        <end position="28"/>
    </location>
</feature>
<accession>A0A7R9WV40</accession>
<organism evidence="2">
    <name type="scientific">Craspedostauros australis</name>
    <dbReference type="NCBI Taxonomy" id="1486917"/>
    <lineage>
        <taxon>Eukaryota</taxon>
        <taxon>Sar</taxon>
        <taxon>Stramenopiles</taxon>
        <taxon>Ochrophyta</taxon>
        <taxon>Bacillariophyta</taxon>
        <taxon>Bacillariophyceae</taxon>
        <taxon>Bacillariophycidae</taxon>
        <taxon>Naviculales</taxon>
        <taxon>Naviculaceae</taxon>
        <taxon>Craspedostauros</taxon>
    </lineage>
</organism>
<feature type="chain" id="PRO_5030990614" evidence="1">
    <location>
        <begin position="29"/>
        <end position="151"/>
    </location>
</feature>
<dbReference type="AlphaFoldDB" id="A0A7R9WV40"/>